<dbReference type="AlphaFoldDB" id="A0A2S4L7H2"/>
<reference evidence="1 2" key="1">
    <citation type="submission" date="2018-01" db="EMBL/GenBank/DDBJ databases">
        <title>Harnessing the power of phylogenomics to disentangle the directionality and signatures of interkingdom host jumping in the parasitic fungal genus Tolypocladium.</title>
        <authorList>
            <person name="Quandt C.A."/>
            <person name="Patterson W."/>
            <person name="Spatafora J.W."/>
        </authorList>
    </citation>
    <scope>NUCLEOTIDE SEQUENCE [LARGE SCALE GENOMIC DNA]</scope>
    <source>
        <strain evidence="1 2">NRBC 100945</strain>
    </source>
</reference>
<evidence type="ECO:0000313" key="1">
    <source>
        <dbReference type="EMBL" id="POR38385.1"/>
    </source>
</evidence>
<sequence length="164" mass="17904">AAAQPLHCLGRTSRQLDLSFGCANTPLPSCSRAVQRLASSQPDPISDEQPALLEHLRPSFGGEYRSSPLTLLHDWSRCRPRAASARQSSLGTVEALTCSMLPNASTSTAVHVLREWMPKEDGRATIEGSRVAHRHLLVTTADHERFLYLAALQHHSASTSSLAW</sequence>
<keyword evidence="2" id="KW-1185">Reference proteome</keyword>
<name>A0A2S4L7H2_9HYPO</name>
<gene>
    <name evidence="1" type="ORF">TPAR_01405</name>
</gene>
<accession>A0A2S4L7H2</accession>
<dbReference type="EMBL" id="PKSG01000143">
    <property type="protein sequence ID" value="POR38385.1"/>
    <property type="molecule type" value="Genomic_DNA"/>
</dbReference>
<protein>
    <submittedName>
        <fullName evidence="1">Uncharacterized protein</fullName>
    </submittedName>
</protein>
<feature type="non-terminal residue" evidence="1">
    <location>
        <position position="1"/>
    </location>
</feature>
<organism evidence="1 2">
    <name type="scientific">Tolypocladium paradoxum</name>
    <dbReference type="NCBI Taxonomy" id="94208"/>
    <lineage>
        <taxon>Eukaryota</taxon>
        <taxon>Fungi</taxon>
        <taxon>Dikarya</taxon>
        <taxon>Ascomycota</taxon>
        <taxon>Pezizomycotina</taxon>
        <taxon>Sordariomycetes</taxon>
        <taxon>Hypocreomycetidae</taxon>
        <taxon>Hypocreales</taxon>
        <taxon>Ophiocordycipitaceae</taxon>
        <taxon>Tolypocladium</taxon>
    </lineage>
</organism>
<proteinExistence type="predicted"/>
<evidence type="ECO:0000313" key="2">
    <source>
        <dbReference type="Proteomes" id="UP000237481"/>
    </source>
</evidence>
<comment type="caution">
    <text evidence="1">The sequence shown here is derived from an EMBL/GenBank/DDBJ whole genome shotgun (WGS) entry which is preliminary data.</text>
</comment>
<dbReference type="Proteomes" id="UP000237481">
    <property type="component" value="Unassembled WGS sequence"/>
</dbReference>